<dbReference type="SUPFAM" id="SSF69279">
    <property type="entry name" value="Phage tail proteins"/>
    <property type="match status" value="1"/>
</dbReference>
<dbReference type="EMBL" id="BK014937">
    <property type="protein sequence ID" value="DAD83437.1"/>
    <property type="molecule type" value="Genomic_DNA"/>
</dbReference>
<sequence>MKHLLFFYCKKEVGVIGIARNIKILVFYEGVDITEEIQPSISSMTYTDNSKNAVDDLELDLENLDYRWLNEWYPDENSRLLVGIQQNENGKSKFLDLGIFYVDEPTFNNQRLSLKCLALPLDQTIREQVNSVAWEKITLSELLSKIATKHELSYELHCDNAFFDRLDQDRETDLGFLKRILSETALSLKVTDDKLIVFNDDALIDNDNIDIFNIKDFRIRNFTLKKKNQGVYDKVEVSYYDADKKKHIVETITKEELEKRNEVKNA</sequence>
<accession>A0A8S5MM33</accession>
<reference evidence="1" key="1">
    <citation type="journal article" date="2021" name="Proc. Natl. Acad. Sci. U.S.A.">
        <title>A Catalog of Tens of Thousands of Viruses from Human Metagenomes Reveals Hidden Associations with Chronic Diseases.</title>
        <authorList>
            <person name="Tisza M.J."/>
            <person name="Buck C.B."/>
        </authorList>
    </citation>
    <scope>NUCLEOTIDE SEQUENCE</scope>
    <source>
        <strain evidence="1">Ct3EF15</strain>
    </source>
</reference>
<organism evidence="1">
    <name type="scientific">Caudovirales sp. ct3EF15</name>
    <dbReference type="NCBI Taxonomy" id="2826766"/>
    <lineage>
        <taxon>Viruses</taxon>
        <taxon>Duplodnaviria</taxon>
        <taxon>Heunggongvirae</taxon>
        <taxon>Uroviricota</taxon>
        <taxon>Caudoviricetes</taxon>
    </lineage>
</organism>
<name>A0A8S5MM33_9CAUD</name>
<proteinExistence type="predicted"/>
<protein>
    <submittedName>
        <fullName evidence="1">Tail protein</fullName>
    </submittedName>
</protein>
<evidence type="ECO:0000313" key="1">
    <source>
        <dbReference type="EMBL" id="DAD83437.1"/>
    </source>
</evidence>